<dbReference type="SMART" id="SM00382">
    <property type="entry name" value="AAA"/>
    <property type="match status" value="1"/>
</dbReference>
<dbReference type="GO" id="GO:0005524">
    <property type="term" value="F:ATP binding"/>
    <property type="evidence" value="ECO:0007669"/>
    <property type="project" value="UniProtKB-KW"/>
</dbReference>
<dbReference type="GO" id="GO:0016887">
    <property type="term" value="F:ATP hydrolysis activity"/>
    <property type="evidence" value="ECO:0007669"/>
    <property type="project" value="InterPro"/>
</dbReference>
<dbReference type="FunFam" id="3.40.50.300:FF:000287">
    <property type="entry name" value="Multidrug ABC transporter ATP-binding protein"/>
    <property type="match status" value="1"/>
</dbReference>
<feature type="transmembrane region" description="Helical" evidence="8">
    <location>
        <begin position="267"/>
        <end position="292"/>
    </location>
</feature>
<dbReference type="InterPro" id="IPR011527">
    <property type="entry name" value="ABC1_TM_dom"/>
</dbReference>
<evidence type="ECO:0000256" key="7">
    <source>
        <dbReference type="ARBA" id="ARBA00023136"/>
    </source>
</evidence>
<dbReference type="InterPro" id="IPR003593">
    <property type="entry name" value="AAA+_ATPase"/>
</dbReference>
<keyword evidence="4" id="KW-0547">Nucleotide-binding</keyword>
<evidence type="ECO:0000256" key="8">
    <source>
        <dbReference type="SAM" id="Phobius"/>
    </source>
</evidence>
<dbReference type="GO" id="GO:0005886">
    <property type="term" value="C:plasma membrane"/>
    <property type="evidence" value="ECO:0007669"/>
    <property type="project" value="UniProtKB-SubCell"/>
</dbReference>
<dbReference type="PROSITE" id="PS50929">
    <property type="entry name" value="ABC_TM1F"/>
    <property type="match status" value="1"/>
</dbReference>
<dbReference type="Gene3D" id="3.40.50.300">
    <property type="entry name" value="P-loop containing nucleotide triphosphate hydrolases"/>
    <property type="match status" value="1"/>
</dbReference>
<dbReference type="InterPro" id="IPR017871">
    <property type="entry name" value="ABC_transporter-like_CS"/>
</dbReference>
<evidence type="ECO:0000313" key="12">
    <source>
        <dbReference type="Proteomes" id="UP000663499"/>
    </source>
</evidence>
<dbReference type="PANTHER" id="PTHR43394">
    <property type="entry name" value="ATP-DEPENDENT PERMEASE MDL1, MITOCHONDRIAL"/>
    <property type="match status" value="1"/>
</dbReference>
<evidence type="ECO:0000313" key="11">
    <source>
        <dbReference type="EMBL" id="QSX08406.1"/>
    </source>
</evidence>
<gene>
    <name evidence="11" type="ORF">J0B03_11540</name>
</gene>
<dbReference type="Gene3D" id="1.20.1560.10">
    <property type="entry name" value="ABC transporter type 1, transmembrane domain"/>
    <property type="match status" value="1"/>
</dbReference>
<keyword evidence="2" id="KW-0813">Transport</keyword>
<dbReference type="GO" id="GO:0015421">
    <property type="term" value="F:ABC-type oligopeptide transporter activity"/>
    <property type="evidence" value="ECO:0007669"/>
    <property type="project" value="TreeGrafter"/>
</dbReference>
<evidence type="ECO:0000259" key="10">
    <source>
        <dbReference type="PROSITE" id="PS50929"/>
    </source>
</evidence>
<feature type="domain" description="ABC transporter" evidence="9">
    <location>
        <begin position="364"/>
        <end position="598"/>
    </location>
</feature>
<evidence type="ECO:0000259" key="9">
    <source>
        <dbReference type="PROSITE" id="PS50893"/>
    </source>
</evidence>
<feature type="transmembrane region" description="Helical" evidence="8">
    <location>
        <begin position="40"/>
        <end position="58"/>
    </location>
</feature>
<dbReference type="CDD" id="cd18550">
    <property type="entry name" value="ABC_6TM_exporter_like"/>
    <property type="match status" value="1"/>
</dbReference>
<dbReference type="Pfam" id="PF00005">
    <property type="entry name" value="ABC_tran"/>
    <property type="match status" value="1"/>
</dbReference>
<keyword evidence="12" id="KW-1185">Reference proteome</keyword>
<dbReference type="SUPFAM" id="SSF52540">
    <property type="entry name" value="P-loop containing nucleoside triphosphate hydrolases"/>
    <property type="match status" value="1"/>
</dbReference>
<evidence type="ECO:0000256" key="3">
    <source>
        <dbReference type="ARBA" id="ARBA00022692"/>
    </source>
</evidence>
<sequence length="611" mass="68788">MATRPPGPRRFLTEEERNNKPEITKELIFRILSYLKPYRLQFIFVFIAIVASSIIGLWPSIITGRIVDEALTGQNLALLVRLLLLAFVTLVGSQFIITMESYINAWISHKIIYDMKNQMYRHLILMPQSFFLGEKQGDIITRMNSDIGGVSAIISGTLTSIVSHAIVVLTTLVAVFLMNWKLALVGVVVIPIIIIPSRQVGRTRWKLLSESQQKSDEMNQIINETLSISGSLLVKLFTKEEKEIEKFDQANQELTEIAMKEERSGRFFRVMMGLFAQIGPLLIYFAGGYMLIRQVDDALTVGVITSTVILINRLYRPIQMLLNVKVDFVRSVALFSRIFEYFDRPSDVKNPEDPQKPELKTTEVVFDEVRFSYRLGIDTVKEISFQVDDGSMVAIVGPSGSGKSTIINLIPRLYDVDEGAVRIGGVDVRDMDLTYLRNLVGFVSQDTYLFNGTIRENLLYAKEDATQEELEEACRIADLHEFIVNQPDGYNTLVGNRGLKLSGGEKQRVSIARVVLKDPKILVLDEATSSLDSISESSIQKSLELVMKHRTNIVIAHRLSTVLAADQIVVIDKGMLVEKGRHDELLAGGGIYKQLFDTQFEKVLEDASSYC</sequence>
<evidence type="ECO:0000256" key="2">
    <source>
        <dbReference type="ARBA" id="ARBA00022448"/>
    </source>
</evidence>
<organism evidence="11 12">
    <name type="scientific">Alkalibacter rhizosphaerae</name>
    <dbReference type="NCBI Taxonomy" id="2815577"/>
    <lineage>
        <taxon>Bacteria</taxon>
        <taxon>Bacillati</taxon>
        <taxon>Bacillota</taxon>
        <taxon>Clostridia</taxon>
        <taxon>Eubacteriales</taxon>
        <taxon>Eubacteriaceae</taxon>
        <taxon>Alkalibacter</taxon>
    </lineage>
</organism>
<keyword evidence="5 11" id="KW-0067">ATP-binding</keyword>
<keyword evidence="3 8" id="KW-0812">Transmembrane</keyword>
<dbReference type="InterPro" id="IPR003439">
    <property type="entry name" value="ABC_transporter-like_ATP-bd"/>
</dbReference>
<dbReference type="PROSITE" id="PS00211">
    <property type="entry name" value="ABC_TRANSPORTER_1"/>
    <property type="match status" value="1"/>
</dbReference>
<feature type="domain" description="ABC transmembrane type-1" evidence="10">
    <location>
        <begin position="43"/>
        <end position="330"/>
    </location>
</feature>
<name>A0A974XEV4_9FIRM</name>
<comment type="subcellular location">
    <subcellularLocation>
        <location evidence="1">Cell membrane</location>
        <topology evidence="1">Multi-pass membrane protein</topology>
    </subcellularLocation>
</comment>
<protein>
    <submittedName>
        <fullName evidence="11">ABC transporter ATP-binding protein</fullName>
    </submittedName>
</protein>
<feature type="transmembrane region" description="Helical" evidence="8">
    <location>
        <begin position="78"/>
        <end position="97"/>
    </location>
</feature>
<evidence type="ECO:0000256" key="5">
    <source>
        <dbReference type="ARBA" id="ARBA00022840"/>
    </source>
</evidence>
<evidence type="ECO:0000256" key="1">
    <source>
        <dbReference type="ARBA" id="ARBA00004651"/>
    </source>
</evidence>
<dbReference type="RefSeq" id="WP_207299747.1">
    <property type="nucleotide sequence ID" value="NZ_CP071444.1"/>
</dbReference>
<evidence type="ECO:0000256" key="6">
    <source>
        <dbReference type="ARBA" id="ARBA00022989"/>
    </source>
</evidence>
<feature type="transmembrane region" description="Helical" evidence="8">
    <location>
        <begin position="182"/>
        <end position="201"/>
    </location>
</feature>
<keyword evidence="6 8" id="KW-1133">Transmembrane helix</keyword>
<reference evidence="11" key="1">
    <citation type="submission" date="2021-03" db="EMBL/GenBank/DDBJ databases">
        <title>Alkalibacter marinus sp. nov., isolated from tidal flat sediment.</title>
        <authorList>
            <person name="Namirimu T."/>
            <person name="Yang J.-A."/>
            <person name="Yang S.-H."/>
            <person name="Kim Y.-J."/>
            <person name="Kwon K.K."/>
        </authorList>
    </citation>
    <scope>NUCLEOTIDE SEQUENCE</scope>
    <source>
        <strain evidence="11">ES005</strain>
    </source>
</reference>
<dbReference type="InterPro" id="IPR039421">
    <property type="entry name" value="Type_1_exporter"/>
</dbReference>
<dbReference type="Proteomes" id="UP000663499">
    <property type="component" value="Chromosome"/>
</dbReference>
<dbReference type="PROSITE" id="PS50893">
    <property type="entry name" value="ABC_TRANSPORTER_2"/>
    <property type="match status" value="1"/>
</dbReference>
<dbReference type="AlphaFoldDB" id="A0A974XEV4"/>
<dbReference type="PANTHER" id="PTHR43394:SF1">
    <property type="entry name" value="ATP-BINDING CASSETTE SUB-FAMILY B MEMBER 10, MITOCHONDRIAL"/>
    <property type="match status" value="1"/>
</dbReference>
<dbReference type="KEGG" id="alka:J0B03_11540"/>
<dbReference type="EMBL" id="CP071444">
    <property type="protein sequence ID" value="QSX08406.1"/>
    <property type="molecule type" value="Genomic_DNA"/>
</dbReference>
<dbReference type="InterPro" id="IPR036640">
    <property type="entry name" value="ABC1_TM_sf"/>
</dbReference>
<dbReference type="SUPFAM" id="SSF90123">
    <property type="entry name" value="ABC transporter transmembrane region"/>
    <property type="match status" value="1"/>
</dbReference>
<keyword evidence="7 8" id="KW-0472">Membrane</keyword>
<dbReference type="InterPro" id="IPR027417">
    <property type="entry name" value="P-loop_NTPase"/>
</dbReference>
<accession>A0A974XEV4</accession>
<feature type="transmembrane region" description="Helical" evidence="8">
    <location>
        <begin position="152"/>
        <end position="176"/>
    </location>
</feature>
<dbReference type="Pfam" id="PF00664">
    <property type="entry name" value="ABC_membrane"/>
    <property type="match status" value="1"/>
</dbReference>
<proteinExistence type="predicted"/>
<evidence type="ECO:0000256" key="4">
    <source>
        <dbReference type="ARBA" id="ARBA00022741"/>
    </source>
</evidence>